<gene>
    <name evidence="2" type="ORF">O3P69_005400</name>
</gene>
<reference evidence="2 3" key="1">
    <citation type="submission" date="2023-03" db="EMBL/GenBank/DDBJ databases">
        <title>High-quality genome of Scylla paramamosain provides insights in environmental adaptation.</title>
        <authorList>
            <person name="Zhang L."/>
        </authorList>
    </citation>
    <scope>NUCLEOTIDE SEQUENCE [LARGE SCALE GENOMIC DNA]</scope>
    <source>
        <strain evidence="2">LZ_2023a</strain>
        <tissue evidence="2">Muscle</tissue>
    </source>
</reference>
<dbReference type="EMBL" id="JARAKH010000016">
    <property type="protein sequence ID" value="KAK8396332.1"/>
    <property type="molecule type" value="Genomic_DNA"/>
</dbReference>
<feature type="compositionally biased region" description="Basic and acidic residues" evidence="1">
    <location>
        <begin position="1"/>
        <end position="13"/>
    </location>
</feature>
<name>A0AAW0UDH7_SCYPA</name>
<evidence type="ECO:0000256" key="1">
    <source>
        <dbReference type="SAM" id="MobiDB-lite"/>
    </source>
</evidence>
<organism evidence="2 3">
    <name type="scientific">Scylla paramamosain</name>
    <name type="common">Mud crab</name>
    <dbReference type="NCBI Taxonomy" id="85552"/>
    <lineage>
        <taxon>Eukaryota</taxon>
        <taxon>Metazoa</taxon>
        <taxon>Ecdysozoa</taxon>
        <taxon>Arthropoda</taxon>
        <taxon>Crustacea</taxon>
        <taxon>Multicrustacea</taxon>
        <taxon>Malacostraca</taxon>
        <taxon>Eumalacostraca</taxon>
        <taxon>Eucarida</taxon>
        <taxon>Decapoda</taxon>
        <taxon>Pleocyemata</taxon>
        <taxon>Brachyura</taxon>
        <taxon>Eubrachyura</taxon>
        <taxon>Portunoidea</taxon>
        <taxon>Portunidae</taxon>
        <taxon>Portuninae</taxon>
        <taxon>Scylla</taxon>
    </lineage>
</organism>
<evidence type="ECO:0000313" key="2">
    <source>
        <dbReference type="EMBL" id="KAK8396332.1"/>
    </source>
</evidence>
<dbReference type="AlphaFoldDB" id="A0AAW0UDH7"/>
<comment type="caution">
    <text evidence="2">The sequence shown here is derived from an EMBL/GenBank/DDBJ whole genome shotgun (WGS) entry which is preliminary data.</text>
</comment>
<protein>
    <submittedName>
        <fullName evidence="2">Uncharacterized protein</fullName>
    </submittedName>
</protein>
<dbReference type="Proteomes" id="UP001487740">
    <property type="component" value="Unassembled WGS sequence"/>
</dbReference>
<proteinExistence type="predicted"/>
<sequence>MKEAGVRETRVTGDEGEGDEEFQRPQPPPRATFAAGFAGDAGGRRSPDSAQQGASGGDGWHEGAGEGASVARGEERGRGAIKGTAGAASPLPTPRHTPPPQHPNTTPAPKSSLAVLLVPDGDYQLRDNTRLIAFLIVYVSDWLPAIPPVHVQLGGVQVFFGYSLRRQI</sequence>
<feature type="region of interest" description="Disordered" evidence="1">
    <location>
        <begin position="1"/>
        <end position="110"/>
    </location>
</feature>
<evidence type="ECO:0000313" key="3">
    <source>
        <dbReference type="Proteomes" id="UP001487740"/>
    </source>
</evidence>
<feature type="compositionally biased region" description="Pro residues" evidence="1">
    <location>
        <begin position="91"/>
        <end position="102"/>
    </location>
</feature>
<accession>A0AAW0UDH7</accession>
<keyword evidence="3" id="KW-1185">Reference proteome</keyword>